<evidence type="ECO:0000256" key="3">
    <source>
        <dbReference type="ARBA" id="ARBA00022806"/>
    </source>
</evidence>
<dbReference type="GO" id="GO:0043139">
    <property type="term" value="F:5'-3' DNA helicase activity"/>
    <property type="evidence" value="ECO:0007669"/>
    <property type="project" value="TreeGrafter"/>
</dbReference>
<dbReference type="AlphaFoldDB" id="A0A1J7GCD6"/>
<dbReference type="PANTHER" id="PTHR43788:SF8">
    <property type="entry name" value="DNA-BINDING PROTEIN SMUBP-2"/>
    <property type="match status" value="1"/>
</dbReference>
<evidence type="ECO:0000259" key="5">
    <source>
        <dbReference type="Pfam" id="PF13087"/>
    </source>
</evidence>
<dbReference type="PANTHER" id="PTHR43788">
    <property type="entry name" value="DNA2/NAM7 HELICASE FAMILY MEMBER"/>
    <property type="match status" value="1"/>
</dbReference>
<keyword evidence="1" id="KW-0547">Nucleotide-binding</keyword>
<dbReference type="EMBL" id="CM007379">
    <property type="protein sequence ID" value="OIV92041.1"/>
    <property type="molecule type" value="Genomic_DNA"/>
</dbReference>
<accession>A0A1J7GCD6</accession>
<dbReference type="Gramene" id="OIV92041">
    <property type="protein sequence ID" value="OIV92041"/>
    <property type="gene ID" value="TanjilG_15032"/>
</dbReference>
<dbReference type="GO" id="GO:0005524">
    <property type="term" value="F:ATP binding"/>
    <property type="evidence" value="ECO:0007669"/>
    <property type="project" value="UniProtKB-KW"/>
</dbReference>
<evidence type="ECO:0000256" key="2">
    <source>
        <dbReference type="ARBA" id="ARBA00022801"/>
    </source>
</evidence>
<dbReference type="GO" id="GO:0016787">
    <property type="term" value="F:hydrolase activity"/>
    <property type="evidence" value="ECO:0007669"/>
    <property type="project" value="UniProtKB-KW"/>
</dbReference>
<keyword evidence="3" id="KW-0347">Helicase</keyword>
<feature type="domain" description="DNA2/NAM7 helicase-like C-terminal" evidence="5">
    <location>
        <begin position="5"/>
        <end position="45"/>
    </location>
</feature>
<keyword evidence="4" id="KW-0067">ATP-binding</keyword>
<organism evidence="6 7">
    <name type="scientific">Lupinus angustifolius</name>
    <name type="common">Narrow-leaved blue lupine</name>
    <dbReference type="NCBI Taxonomy" id="3871"/>
    <lineage>
        <taxon>Eukaryota</taxon>
        <taxon>Viridiplantae</taxon>
        <taxon>Streptophyta</taxon>
        <taxon>Embryophyta</taxon>
        <taxon>Tracheophyta</taxon>
        <taxon>Spermatophyta</taxon>
        <taxon>Magnoliopsida</taxon>
        <taxon>eudicotyledons</taxon>
        <taxon>Gunneridae</taxon>
        <taxon>Pentapetalae</taxon>
        <taxon>rosids</taxon>
        <taxon>fabids</taxon>
        <taxon>Fabales</taxon>
        <taxon>Fabaceae</taxon>
        <taxon>Papilionoideae</taxon>
        <taxon>50 kb inversion clade</taxon>
        <taxon>genistoids sensu lato</taxon>
        <taxon>core genistoids</taxon>
        <taxon>Genisteae</taxon>
        <taxon>Lupinus</taxon>
    </lineage>
</organism>
<sequence length="54" mass="6266">MYGDEVTSMLTVQYRMHELIMDWSSKELYNSKVKAHASVAAHMLFDLEDVKKTS</sequence>
<evidence type="ECO:0000256" key="4">
    <source>
        <dbReference type="ARBA" id="ARBA00022840"/>
    </source>
</evidence>
<dbReference type="InterPro" id="IPR050534">
    <property type="entry name" value="Coronavir_polyprotein_1ab"/>
</dbReference>
<evidence type="ECO:0000313" key="7">
    <source>
        <dbReference type="Proteomes" id="UP000188354"/>
    </source>
</evidence>
<dbReference type="Gene3D" id="3.40.50.300">
    <property type="entry name" value="P-loop containing nucleotide triphosphate hydrolases"/>
    <property type="match status" value="1"/>
</dbReference>
<evidence type="ECO:0000313" key="6">
    <source>
        <dbReference type="EMBL" id="OIV92041.1"/>
    </source>
</evidence>
<dbReference type="Pfam" id="PF13087">
    <property type="entry name" value="AAA_12"/>
    <property type="match status" value="1"/>
</dbReference>
<reference evidence="6 7" key="1">
    <citation type="journal article" date="2017" name="Plant Biotechnol. J.">
        <title>A comprehensive draft genome sequence for lupin (Lupinus angustifolius), an emerging health food: insights into plant-microbe interactions and legume evolution.</title>
        <authorList>
            <person name="Hane J.K."/>
            <person name="Ming Y."/>
            <person name="Kamphuis L.G."/>
            <person name="Nelson M.N."/>
            <person name="Garg G."/>
            <person name="Atkins C.A."/>
            <person name="Bayer P.E."/>
            <person name="Bravo A."/>
            <person name="Bringans S."/>
            <person name="Cannon S."/>
            <person name="Edwards D."/>
            <person name="Foley R."/>
            <person name="Gao L.L."/>
            <person name="Harrison M.J."/>
            <person name="Huang W."/>
            <person name="Hurgobin B."/>
            <person name="Li S."/>
            <person name="Liu C.W."/>
            <person name="McGrath A."/>
            <person name="Morahan G."/>
            <person name="Murray J."/>
            <person name="Weller J."/>
            <person name="Jian J."/>
            <person name="Singh K.B."/>
        </authorList>
    </citation>
    <scope>NUCLEOTIDE SEQUENCE [LARGE SCALE GENOMIC DNA]</scope>
    <source>
        <strain evidence="7">cv. Tanjil</strain>
        <tissue evidence="6">Whole plant</tissue>
    </source>
</reference>
<dbReference type="InterPro" id="IPR027417">
    <property type="entry name" value="P-loop_NTPase"/>
</dbReference>
<evidence type="ECO:0000256" key="1">
    <source>
        <dbReference type="ARBA" id="ARBA00022741"/>
    </source>
</evidence>
<dbReference type="Proteomes" id="UP000188354">
    <property type="component" value="Chromosome LG19"/>
</dbReference>
<dbReference type="InterPro" id="IPR041679">
    <property type="entry name" value="DNA2/NAM7-like_C"/>
</dbReference>
<dbReference type="OMA" id="TIIHGPP"/>
<keyword evidence="2" id="KW-0378">Hydrolase</keyword>
<proteinExistence type="predicted"/>
<protein>
    <recommendedName>
        <fullName evidence="5">DNA2/NAM7 helicase-like C-terminal domain-containing protein</fullName>
    </recommendedName>
</protein>
<keyword evidence="7" id="KW-1185">Reference proteome</keyword>
<name>A0A1J7GCD6_LUPAN</name>
<gene>
    <name evidence="6" type="ORF">TanjilG_15032</name>
</gene>